<gene>
    <name evidence="7" type="primary">MPUL0D05760</name>
    <name evidence="7" type="ORF">METSCH_D05760</name>
</gene>
<dbReference type="InterPro" id="IPR037867">
    <property type="entry name" value="Swd2/WDR82"/>
</dbReference>
<dbReference type="EMBL" id="CP034459">
    <property type="protein sequence ID" value="QBM89501.1"/>
    <property type="molecule type" value="Genomic_DNA"/>
</dbReference>
<evidence type="ECO:0000256" key="4">
    <source>
        <dbReference type="ARBA" id="ARBA00022737"/>
    </source>
</evidence>
<proteinExistence type="inferred from homology"/>
<reference evidence="8" key="1">
    <citation type="submission" date="2019-03" db="EMBL/GenBank/DDBJ databases">
        <title>Snf2 controls pulcherriminic acid biosynthesis and connects pigmentation and antifungal activity of the yeast Metschnikowia pulcherrima.</title>
        <authorList>
            <person name="Gore-Lloyd D."/>
            <person name="Sumann I."/>
            <person name="Brachmann A.O."/>
            <person name="Schneeberger K."/>
            <person name="Ortiz-Merino R.A."/>
            <person name="Moreno-Beltran M."/>
            <person name="Schlaefli M."/>
            <person name="Kirner P."/>
            <person name="Santos Kron A."/>
            <person name="Wolfe K.H."/>
            <person name="Piel J."/>
            <person name="Ahrens C.H."/>
            <person name="Henk D."/>
            <person name="Freimoser F.M."/>
        </authorList>
    </citation>
    <scope>NUCLEOTIDE SEQUENCE [LARGE SCALE GENOMIC DNA]</scope>
    <source>
        <strain evidence="8">APC 1.2</strain>
    </source>
</reference>
<dbReference type="InterPro" id="IPR001680">
    <property type="entry name" value="WD40_rpt"/>
</dbReference>
<dbReference type="SMART" id="SM00320">
    <property type="entry name" value="WD40"/>
    <property type="match status" value="4"/>
</dbReference>
<feature type="repeat" description="WD" evidence="6">
    <location>
        <begin position="27"/>
        <end position="59"/>
    </location>
</feature>
<dbReference type="GO" id="GO:0048188">
    <property type="term" value="C:Set1C/COMPASS complex"/>
    <property type="evidence" value="ECO:0007669"/>
    <property type="project" value="TreeGrafter"/>
</dbReference>
<name>A0A4P6XTZ0_9ASCO</name>
<feature type="repeat" description="WD" evidence="6">
    <location>
        <begin position="119"/>
        <end position="160"/>
    </location>
</feature>
<dbReference type="PANTHER" id="PTHR19861:SF0">
    <property type="entry name" value="WD REPEAT-CONTAINING PROTEIN 82"/>
    <property type="match status" value="1"/>
</dbReference>
<evidence type="ECO:0000313" key="7">
    <source>
        <dbReference type="EMBL" id="QBM89501.1"/>
    </source>
</evidence>
<keyword evidence="3 6" id="KW-0853">WD repeat</keyword>
<evidence type="ECO:0000256" key="5">
    <source>
        <dbReference type="ARBA" id="ARBA00023242"/>
    </source>
</evidence>
<dbReference type="GO" id="GO:0003682">
    <property type="term" value="F:chromatin binding"/>
    <property type="evidence" value="ECO:0007669"/>
    <property type="project" value="TreeGrafter"/>
</dbReference>
<dbReference type="Pfam" id="PF00400">
    <property type="entry name" value="WD40"/>
    <property type="match status" value="2"/>
</dbReference>
<evidence type="ECO:0000256" key="3">
    <source>
        <dbReference type="ARBA" id="ARBA00022574"/>
    </source>
</evidence>
<keyword evidence="8" id="KW-1185">Reference proteome</keyword>
<protein>
    <submittedName>
        <fullName evidence="7">COMPASS component SWD2</fullName>
    </submittedName>
</protein>
<dbReference type="SUPFAM" id="SSF50978">
    <property type="entry name" value="WD40 repeat-like"/>
    <property type="match status" value="1"/>
</dbReference>
<evidence type="ECO:0000256" key="2">
    <source>
        <dbReference type="ARBA" id="ARBA00005616"/>
    </source>
</evidence>
<accession>A0A4P6XTZ0</accession>
<keyword evidence="4" id="KW-0677">Repeat</keyword>
<evidence type="ECO:0000256" key="6">
    <source>
        <dbReference type="PROSITE-ProRule" id="PRU00221"/>
    </source>
</evidence>
<dbReference type="Proteomes" id="UP000292447">
    <property type="component" value="Chromosome IV"/>
</dbReference>
<dbReference type="InterPro" id="IPR015943">
    <property type="entry name" value="WD40/YVTN_repeat-like_dom_sf"/>
</dbReference>
<dbReference type="STRING" id="2163413.A0A4P6XTZ0"/>
<comment type="similarity">
    <text evidence="2">Belongs to the WD repeat SWD2 family.</text>
</comment>
<dbReference type="GO" id="GO:0016070">
    <property type="term" value="P:RNA metabolic process"/>
    <property type="evidence" value="ECO:0007669"/>
    <property type="project" value="UniProtKB-ARBA"/>
</dbReference>
<keyword evidence="5" id="KW-0539">Nucleus</keyword>
<evidence type="ECO:0000313" key="8">
    <source>
        <dbReference type="Proteomes" id="UP000292447"/>
    </source>
</evidence>
<sequence>MSLKKTPLSVPVTDAILASFRPAKKLSYHHNASVTSLDFDDSGQYLISSGVDKLIQLYDCYKGVRHKEIQSQKYGAHMARFTHDDLSCLYISTPVQNGPEPDHSIRHLSLTTKSYLRYFRGHKDQVLQLEMSPVSKTFLLALADHTVKTWDLRTSAPTGSIGTGQTALVAYDPHGIVFAVAKPPLSAYEKGSVAFYSVSSFEKGPFLTKTVDSAPAETWTKAEFSNNGRYLLIATNLPQHYILDAILGKTLATLCVDSSAAANWMQFQYVSSGSACFSPDGKHVFAGHINGNVALFDLGVLKESKDHVTLRPFKMLPSKEGIPKVAAFNPKLLQLATADTSVVLWSTTLEE</sequence>
<dbReference type="PROSITE" id="PS50294">
    <property type="entry name" value="WD_REPEATS_REGION"/>
    <property type="match status" value="2"/>
</dbReference>
<dbReference type="AlphaFoldDB" id="A0A4P6XTZ0"/>
<evidence type="ECO:0000256" key="1">
    <source>
        <dbReference type="ARBA" id="ARBA00004123"/>
    </source>
</evidence>
<dbReference type="InterPro" id="IPR036322">
    <property type="entry name" value="WD40_repeat_dom_sf"/>
</dbReference>
<dbReference type="PROSITE" id="PS50082">
    <property type="entry name" value="WD_REPEATS_2"/>
    <property type="match status" value="2"/>
</dbReference>
<dbReference type="PANTHER" id="PTHR19861">
    <property type="entry name" value="WD40 REPEAT PROTEIN SWD2"/>
    <property type="match status" value="1"/>
</dbReference>
<dbReference type="Gene3D" id="2.130.10.10">
    <property type="entry name" value="YVTN repeat-like/Quinoprotein amine dehydrogenase"/>
    <property type="match status" value="2"/>
</dbReference>
<organism evidence="7 8">
    <name type="scientific">Metschnikowia aff. pulcherrima</name>
    <dbReference type="NCBI Taxonomy" id="2163413"/>
    <lineage>
        <taxon>Eukaryota</taxon>
        <taxon>Fungi</taxon>
        <taxon>Dikarya</taxon>
        <taxon>Ascomycota</taxon>
        <taxon>Saccharomycotina</taxon>
        <taxon>Pichiomycetes</taxon>
        <taxon>Metschnikowiaceae</taxon>
        <taxon>Metschnikowia</taxon>
    </lineage>
</organism>
<comment type="subcellular location">
    <subcellularLocation>
        <location evidence="1">Nucleus</location>
    </subcellularLocation>
</comment>